<dbReference type="NCBIfam" id="TIGR01256">
    <property type="entry name" value="modA"/>
    <property type="match status" value="1"/>
</dbReference>
<dbReference type="EMBL" id="PVNG01000005">
    <property type="protein sequence ID" value="PRX66872.1"/>
    <property type="molecule type" value="Genomic_DNA"/>
</dbReference>
<dbReference type="AlphaFoldDB" id="A0A2T0N3Y5"/>
<dbReference type="PANTHER" id="PTHR30632">
    <property type="entry name" value="MOLYBDATE-BINDING PERIPLASMIC PROTEIN"/>
    <property type="match status" value="1"/>
</dbReference>
<evidence type="ECO:0000256" key="4">
    <source>
        <dbReference type="PIRSR" id="PIRSR004846-1"/>
    </source>
</evidence>
<evidence type="ECO:0000313" key="6">
    <source>
        <dbReference type="Proteomes" id="UP000238312"/>
    </source>
</evidence>
<dbReference type="GO" id="GO:0015689">
    <property type="term" value="P:molybdate ion transport"/>
    <property type="evidence" value="ECO:0007669"/>
    <property type="project" value="InterPro"/>
</dbReference>
<organism evidence="5 6">
    <name type="scientific">Nonomuraea fuscirosea</name>
    <dbReference type="NCBI Taxonomy" id="1291556"/>
    <lineage>
        <taxon>Bacteria</taxon>
        <taxon>Bacillati</taxon>
        <taxon>Actinomycetota</taxon>
        <taxon>Actinomycetes</taxon>
        <taxon>Streptosporangiales</taxon>
        <taxon>Streptosporangiaceae</taxon>
        <taxon>Nonomuraea</taxon>
    </lineage>
</organism>
<accession>A0A2T0N3Y5</accession>
<evidence type="ECO:0000256" key="1">
    <source>
        <dbReference type="ARBA" id="ARBA00009175"/>
    </source>
</evidence>
<protein>
    <submittedName>
        <fullName evidence="5">Molybdate transport system substrate-binding protein</fullName>
    </submittedName>
</protein>
<dbReference type="GO" id="GO:0046872">
    <property type="term" value="F:metal ion binding"/>
    <property type="evidence" value="ECO:0007669"/>
    <property type="project" value="UniProtKB-KW"/>
</dbReference>
<name>A0A2T0N3Y5_9ACTN</name>
<feature type="binding site" evidence="4">
    <location>
        <position position="222"/>
    </location>
    <ligand>
        <name>molybdate</name>
        <dbReference type="ChEBI" id="CHEBI:36264"/>
    </ligand>
</feature>
<reference evidence="5 6" key="1">
    <citation type="submission" date="2018-03" db="EMBL/GenBank/DDBJ databases">
        <title>Genomic Encyclopedia of Type Strains, Phase III (KMG-III): the genomes of soil and plant-associated and newly described type strains.</title>
        <authorList>
            <person name="Whitman W."/>
        </authorList>
    </citation>
    <scope>NUCLEOTIDE SEQUENCE [LARGE SCALE GENOMIC DNA]</scope>
    <source>
        <strain evidence="5 6">CGMCC 4.7104</strain>
    </source>
</reference>
<keyword evidence="3" id="KW-0732">Signal</keyword>
<feature type="binding site" evidence="4">
    <location>
        <position position="92"/>
    </location>
    <ligand>
        <name>molybdate</name>
        <dbReference type="ChEBI" id="CHEBI:36264"/>
    </ligand>
</feature>
<dbReference type="Pfam" id="PF13531">
    <property type="entry name" value="SBP_bac_11"/>
    <property type="match status" value="1"/>
</dbReference>
<feature type="binding site" evidence="4">
    <location>
        <position position="240"/>
    </location>
    <ligand>
        <name>molybdate</name>
        <dbReference type="ChEBI" id="CHEBI:36264"/>
    </ligand>
</feature>
<dbReference type="InterPro" id="IPR005950">
    <property type="entry name" value="ModA"/>
</dbReference>
<dbReference type="GO" id="GO:0030973">
    <property type="term" value="F:molybdate ion binding"/>
    <property type="evidence" value="ECO:0007669"/>
    <property type="project" value="TreeGrafter"/>
</dbReference>
<dbReference type="Proteomes" id="UP000238312">
    <property type="component" value="Unassembled WGS sequence"/>
</dbReference>
<dbReference type="PANTHER" id="PTHR30632:SF0">
    <property type="entry name" value="SULFATE-BINDING PROTEIN"/>
    <property type="match status" value="1"/>
</dbReference>
<comment type="similarity">
    <text evidence="1">Belongs to the bacterial solute-binding protein ModA family.</text>
</comment>
<feature type="binding site" evidence="4">
    <location>
        <position position="120"/>
    </location>
    <ligand>
        <name>molybdate</name>
        <dbReference type="ChEBI" id="CHEBI:36264"/>
    </ligand>
</feature>
<evidence type="ECO:0000256" key="3">
    <source>
        <dbReference type="ARBA" id="ARBA00022729"/>
    </source>
</evidence>
<dbReference type="SUPFAM" id="SSF53850">
    <property type="entry name" value="Periplasmic binding protein-like II"/>
    <property type="match status" value="1"/>
</dbReference>
<keyword evidence="2 4" id="KW-0479">Metal-binding</keyword>
<dbReference type="InterPro" id="IPR050682">
    <property type="entry name" value="ModA/WtpA"/>
</dbReference>
<dbReference type="PIRSF" id="PIRSF004846">
    <property type="entry name" value="ModA"/>
    <property type="match status" value="1"/>
</dbReference>
<dbReference type="Gene3D" id="3.40.190.10">
    <property type="entry name" value="Periplasmic binding protein-like II"/>
    <property type="match status" value="2"/>
</dbReference>
<comment type="caution">
    <text evidence="5">The sequence shown here is derived from an EMBL/GenBank/DDBJ whole genome shotgun (WGS) entry which is preliminary data.</text>
</comment>
<keyword evidence="6" id="KW-1185">Reference proteome</keyword>
<sequence>MRPPLRVTNGVQPRKCAGYGECVTMLRISAATAAIGGGTVRRRRFRWAMALPVALALAGLSGCGSGAPATSAAGSASAPAAAAEVTVFAAASLTGTFTELGKVFEAAHPGTAVRFNFGSSATLAQQIVQGAPADVFAAASPATMKTVTDASLAAAPVTFVRNRLQIAVPAANPAGVDELKDLADPKVKVALCAEQVPCGAAAAKALAAAGLAVRPVTLEQDVKATLTKVELGEVDAALVYRTDVIASGGKVRGIEFPEAGQAVNDYPIAALAKAPAGGTAGEFVQLVLSPQGADVLTKAGFEAP</sequence>
<keyword evidence="4" id="KW-0500">Molybdenum</keyword>
<evidence type="ECO:0000256" key="2">
    <source>
        <dbReference type="ARBA" id="ARBA00022723"/>
    </source>
</evidence>
<evidence type="ECO:0000313" key="5">
    <source>
        <dbReference type="EMBL" id="PRX66872.1"/>
    </source>
</evidence>
<gene>
    <name evidence="5" type="ORF">B0I32_105312</name>
</gene>
<proteinExistence type="inferred from homology"/>